<comment type="caution">
    <text evidence="1">The sequence shown here is derived from an EMBL/GenBank/DDBJ whole genome shotgun (WGS) entry which is preliminary data.</text>
</comment>
<accession>A0A815W0C2</accession>
<reference evidence="1" key="1">
    <citation type="submission" date="2021-02" db="EMBL/GenBank/DDBJ databases">
        <authorList>
            <person name="Nowell W R."/>
        </authorList>
    </citation>
    <scope>NUCLEOTIDE SEQUENCE</scope>
</reference>
<name>A0A815W0C2_9BILA</name>
<sequence>MSSIISGHDIYALQLQKNTDVTSHHTLIEVELRRKTLYEDILKCIKNWIFDQSDRNDRRRLTEMQMSHLLLRYIFNKKATLFDSKSDPVFIIGKSSLARKQLERDLKNINLKGAEKLAEIIDGELESAATQLRSEKFRKDKQVTLSTSTDGKLIYRDRSQKDFNQLAQRYGADYYNAAYALGLRYTYICLTG</sequence>
<proteinExistence type="predicted"/>
<dbReference type="AlphaFoldDB" id="A0A815W0C2"/>
<evidence type="ECO:0000313" key="1">
    <source>
        <dbReference type="EMBL" id="CAF1534719.1"/>
    </source>
</evidence>
<organism evidence="1 2">
    <name type="scientific">Adineta steineri</name>
    <dbReference type="NCBI Taxonomy" id="433720"/>
    <lineage>
        <taxon>Eukaryota</taxon>
        <taxon>Metazoa</taxon>
        <taxon>Spiralia</taxon>
        <taxon>Gnathifera</taxon>
        <taxon>Rotifera</taxon>
        <taxon>Eurotatoria</taxon>
        <taxon>Bdelloidea</taxon>
        <taxon>Adinetida</taxon>
        <taxon>Adinetidae</taxon>
        <taxon>Adineta</taxon>
    </lineage>
</organism>
<dbReference type="Proteomes" id="UP000663845">
    <property type="component" value="Unassembled WGS sequence"/>
</dbReference>
<gene>
    <name evidence="1" type="ORF">JYZ213_LOCUS45351</name>
</gene>
<evidence type="ECO:0000313" key="2">
    <source>
        <dbReference type="Proteomes" id="UP000663845"/>
    </source>
</evidence>
<feature type="non-terminal residue" evidence="1">
    <location>
        <position position="192"/>
    </location>
</feature>
<protein>
    <submittedName>
        <fullName evidence="1">Uncharacterized protein</fullName>
    </submittedName>
</protein>
<dbReference type="EMBL" id="CAJNOG010003701">
    <property type="protein sequence ID" value="CAF1534719.1"/>
    <property type="molecule type" value="Genomic_DNA"/>
</dbReference>